<evidence type="ECO:0000313" key="3">
    <source>
        <dbReference type="EMBL" id="ORV91678.1"/>
    </source>
</evidence>
<proteinExistence type="predicted"/>
<dbReference type="InterPro" id="IPR013228">
    <property type="entry name" value="PE-PPE_C"/>
</dbReference>
<sequence>MTYVIAQPQIIATAVTDIEGIGSAVSAAGAAAAAPTSNLLAAAADEVSAAVAQFFGGYGTQFQTAVAQLEAFRGEFGRLLAAAGFAYTEAEVTNSATIAATPLAGPTVSLIMGGSGTPLPPPKFVAGVLNYISTQFGATTAQVLYTPEQLYPLTGAKSLPLNTSLTQGVAMLHEAIMGEIGRGNSVVALGYSQSAIIASIEMRHLAAMPGAPAANQLGFVLLANPMNPNGGLLSRFAGLTLPSIGLDFLGATPSDTIYPTSIYTYEYDGFADFPRYPLNIVSDLNAIAGIALVHSKTPYVNIDSLPPGDLVQLPTSPGYTGNTTYYIIRNHQLPLLTPLRAIPMVGNPLADLMEPSLRTIVNLGYGDPNYGYSTTAADVPTPFGLFPPIDPVRLSGTLVLGAQHGVTTAAVNLTAPPAPAELDVSALGLFQSYRALPAPSPELITVPTSIPGFIGNIQAANTYIADTFTTVTSQTYAVLLPTADILNAGATTLPSYGLNLFLDGIEQAVEGDPMGLVNAVGRPIAATTALLSAGLGLEALVVMGALVKDF</sequence>
<dbReference type="SUPFAM" id="SSF140459">
    <property type="entry name" value="PE/PPE dimer-like"/>
    <property type="match status" value="1"/>
</dbReference>
<feature type="domain" description="PE" evidence="1">
    <location>
        <begin position="4"/>
        <end position="94"/>
    </location>
</feature>
<dbReference type="Gene3D" id="3.40.50.1820">
    <property type="entry name" value="alpha/beta hydrolase"/>
    <property type="match status" value="1"/>
</dbReference>
<organism evidence="3 4">
    <name type="scientific">Mycobacterium gordonae</name>
    <dbReference type="NCBI Taxonomy" id="1778"/>
    <lineage>
        <taxon>Bacteria</taxon>
        <taxon>Bacillati</taxon>
        <taxon>Actinomycetota</taxon>
        <taxon>Actinomycetes</taxon>
        <taxon>Mycobacteriales</taxon>
        <taxon>Mycobacteriaceae</taxon>
        <taxon>Mycobacterium</taxon>
    </lineage>
</organism>
<dbReference type="InterPro" id="IPR029058">
    <property type="entry name" value="AB_hydrolase_fold"/>
</dbReference>
<dbReference type="RefSeq" id="WP_069434653.1">
    <property type="nucleotide sequence ID" value="NZ_JACKSU010000043.1"/>
</dbReference>
<protein>
    <submittedName>
        <fullName evidence="3">PE family protein</fullName>
    </submittedName>
</protein>
<evidence type="ECO:0000313" key="4">
    <source>
        <dbReference type="Proteomes" id="UP000193928"/>
    </source>
</evidence>
<dbReference type="AlphaFoldDB" id="A0A1X1WYW4"/>
<reference evidence="3 4" key="1">
    <citation type="submission" date="2016-01" db="EMBL/GenBank/DDBJ databases">
        <title>The new phylogeny of the genus Mycobacterium.</title>
        <authorList>
            <person name="Tarcisio F."/>
            <person name="Conor M."/>
            <person name="Antonella G."/>
            <person name="Elisabetta G."/>
            <person name="Giulia F.S."/>
            <person name="Sara T."/>
            <person name="Anna F."/>
            <person name="Clotilde B."/>
            <person name="Roberto B."/>
            <person name="Veronica D.S."/>
            <person name="Fabio R."/>
            <person name="Monica P."/>
            <person name="Olivier J."/>
            <person name="Enrico T."/>
            <person name="Nicola S."/>
        </authorList>
    </citation>
    <scope>NUCLEOTIDE SEQUENCE [LARGE SCALE GENOMIC DNA]</scope>
    <source>
        <strain evidence="3 4">DSM 44160</strain>
    </source>
</reference>
<comment type="caution">
    <text evidence="3">The sequence shown here is derived from an EMBL/GenBank/DDBJ whole genome shotgun (WGS) entry which is preliminary data.</text>
</comment>
<evidence type="ECO:0000259" key="1">
    <source>
        <dbReference type="Pfam" id="PF00934"/>
    </source>
</evidence>
<evidence type="ECO:0000259" key="2">
    <source>
        <dbReference type="Pfam" id="PF08237"/>
    </source>
</evidence>
<dbReference type="EMBL" id="LQOY01000055">
    <property type="protein sequence ID" value="ORV91678.1"/>
    <property type="molecule type" value="Genomic_DNA"/>
</dbReference>
<dbReference type="Pfam" id="PF08237">
    <property type="entry name" value="PE-PPE"/>
    <property type="match status" value="1"/>
</dbReference>
<gene>
    <name evidence="3" type="ORF">AWC08_20565</name>
</gene>
<dbReference type="Gene3D" id="1.10.287.850">
    <property type="entry name" value="HP0062-like domain"/>
    <property type="match status" value="1"/>
</dbReference>
<dbReference type="Proteomes" id="UP000193928">
    <property type="component" value="Unassembled WGS sequence"/>
</dbReference>
<feature type="domain" description="PE-PPE" evidence="2">
    <location>
        <begin position="139"/>
        <end position="365"/>
    </location>
</feature>
<name>A0A1X1WYW4_MYCGO</name>
<dbReference type="Pfam" id="PF00934">
    <property type="entry name" value="PE"/>
    <property type="match status" value="1"/>
</dbReference>
<dbReference type="InterPro" id="IPR000084">
    <property type="entry name" value="PE-PGRS_N"/>
</dbReference>
<keyword evidence="4" id="KW-1185">Reference proteome</keyword>
<accession>A0A1X1WYW4</accession>
<dbReference type="InterPro" id="IPR038332">
    <property type="entry name" value="PPE_sf"/>
</dbReference>